<evidence type="ECO:0000313" key="3">
    <source>
        <dbReference type="Proteomes" id="UP000194003"/>
    </source>
</evidence>
<keyword evidence="3" id="KW-1185">Reference proteome</keyword>
<proteinExistence type="predicted"/>
<dbReference type="InterPro" id="IPR023214">
    <property type="entry name" value="HAD_sf"/>
</dbReference>
<dbReference type="SUPFAM" id="SSF56784">
    <property type="entry name" value="HAD-like"/>
    <property type="match status" value="1"/>
</dbReference>
<dbReference type="Gene3D" id="3.40.630.30">
    <property type="match status" value="1"/>
</dbReference>
<dbReference type="GO" id="GO:0016788">
    <property type="term" value="F:hydrolase activity, acting on ester bonds"/>
    <property type="evidence" value="ECO:0007669"/>
    <property type="project" value="UniProtKB-ARBA"/>
</dbReference>
<reference evidence="2 3" key="1">
    <citation type="journal article" date="2016" name="BMC Genomics">
        <title>Combined genomic and structural analyses of a cultured magnetotactic bacterium reveals its niche adaptation to a dynamic environment.</title>
        <authorList>
            <person name="Araujo A.C."/>
            <person name="Morillo V."/>
            <person name="Cypriano J."/>
            <person name="Teixeira L.C."/>
            <person name="Leao P."/>
            <person name="Lyra S."/>
            <person name="Almeida L.G."/>
            <person name="Bazylinski D.A."/>
            <person name="Vasconcellos A.T."/>
            <person name="Abreu F."/>
            <person name="Lins U."/>
        </authorList>
    </citation>
    <scope>NUCLEOTIDE SEQUENCE [LARGE SCALE GENOMIC DNA]</scope>
    <source>
        <strain evidence="2 3">IT-1</strain>
    </source>
</reference>
<evidence type="ECO:0000259" key="1">
    <source>
        <dbReference type="PROSITE" id="PS51186"/>
    </source>
</evidence>
<dbReference type="Pfam" id="PF21211">
    <property type="entry name" value="FkbH_N"/>
    <property type="match status" value="1"/>
</dbReference>
<protein>
    <submittedName>
        <fullName evidence="2">Putative FkbH-like protein</fullName>
    </submittedName>
</protein>
<accession>A0A1Y2KAH3</accession>
<sequence>MRYQQAARTLAGRSDLAPVKIGFLADITVQPWLPYLAVELAREGFAGSWHVGPFNAVHQTLIAPSADEAEALANCDALFLSLQLETVCQPLCERYLRLTQEQVEQHADAAISELMGAIQSFRQRSAAPILLTNFPRPAHPMLGVLEAMRPDGQDAAITRLNWLLADAARQIPDVYIVDLERACSMVGYANARNAQMWQLARAPLSSELMPLLARHTATLLRAARGVSKKCLVLDLDNTLWGGVIGEDGLAGIKLGQSGAGLAFQEFHKAILSLYDRGVILAVASKNNPEDAEAAIDTHPDMLIRREHIAALRINWEPKPQNLAAIAQELNIGVDALVFFDDNPAERAQMRAALPQVLTIEAPADPSQYVDALMRCGAFDKLTFTREDRQRGAMYQAQAQRKELQAQAVSMDEYLQRLHVQAAITAVDEVSFPRALELIHKTNQFNLTTRRHPETALRGMLESPDYALLILRAADKFGDNGLTALCIAHHHARDRVRIDTFLMSCRVLGRGLETALLAEAAAWADARGAAQLEGLFIPTPKNAPAAEFYPRHGFTLHETQADNTQLWRLALSESNLAAPDHIHPMQEPQP</sequence>
<evidence type="ECO:0000313" key="2">
    <source>
        <dbReference type="EMBL" id="OSM08443.1"/>
    </source>
</evidence>
<dbReference type="InterPro" id="IPR049369">
    <property type="entry name" value="BF1531-like_N"/>
</dbReference>
<feature type="domain" description="N-acetyltransferase" evidence="1">
    <location>
        <begin position="421"/>
        <end position="577"/>
    </location>
</feature>
<comment type="caution">
    <text evidence="2">The sequence shown here is derived from an EMBL/GenBank/DDBJ whole genome shotgun (WGS) entry which is preliminary data.</text>
</comment>
<dbReference type="GO" id="GO:0016747">
    <property type="term" value="F:acyltransferase activity, transferring groups other than amino-acyl groups"/>
    <property type="evidence" value="ECO:0007669"/>
    <property type="project" value="InterPro"/>
</dbReference>
<dbReference type="NCBIfam" id="TIGR01686">
    <property type="entry name" value="FkbH"/>
    <property type="match status" value="1"/>
</dbReference>
<dbReference type="InterPro" id="IPR036412">
    <property type="entry name" value="HAD-like_sf"/>
</dbReference>
<dbReference type="InterPro" id="IPR036514">
    <property type="entry name" value="SGNH_hydro_sf"/>
</dbReference>
<dbReference type="InterPro" id="IPR010033">
    <property type="entry name" value="HAD_SF_ppase_IIIC"/>
</dbReference>
<dbReference type="AlphaFoldDB" id="A0A1Y2KAH3"/>
<gene>
    <name evidence="2" type="ORF">MAIT1_04648</name>
</gene>
<dbReference type="STRING" id="1434232.MAIT1_04648"/>
<dbReference type="EMBL" id="LVJN01000011">
    <property type="protein sequence ID" value="OSM08443.1"/>
    <property type="molecule type" value="Genomic_DNA"/>
</dbReference>
<dbReference type="NCBIfam" id="TIGR01681">
    <property type="entry name" value="HAD-SF-IIIC"/>
    <property type="match status" value="1"/>
</dbReference>
<dbReference type="PROSITE" id="PS51186">
    <property type="entry name" value="GNAT"/>
    <property type="match status" value="1"/>
</dbReference>
<dbReference type="InterPro" id="IPR010037">
    <property type="entry name" value="FkbH_domain"/>
</dbReference>
<dbReference type="InterPro" id="IPR016181">
    <property type="entry name" value="Acyl_CoA_acyltransferase"/>
</dbReference>
<dbReference type="SUPFAM" id="SSF55729">
    <property type="entry name" value="Acyl-CoA N-acyltransferases (Nat)"/>
    <property type="match status" value="1"/>
</dbReference>
<dbReference type="Gene3D" id="3.40.50.1000">
    <property type="entry name" value="HAD superfamily/HAD-like"/>
    <property type="match status" value="1"/>
</dbReference>
<name>A0A1Y2KAH3_9PROT</name>
<dbReference type="Proteomes" id="UP000194003">
    <property type="component" value="Unassembled WGS sequence"/>
</dbReference>
<organism evidence="2 3">
    <name type="scientific">Magnetofaba australis IT-1</name>
    <dbReference type="NCBI Taxonomy" id="1434232"/>
    <lineage>
        <taxon>Bacteria</taxon>
        <taxon>Pseudomonadati</taxon>
        <taxon>Pseudomonadota</taxon>
        <taxon>Magnetococcia</taxon>
        <taxon>Magnetococcales</taxon>
        <taxon>Magnetococcaceae</taxon>
        <taxon>Magnetofaba</taxon>
    </lineage>
</organism>
<dbReference type="InterPro" id="IPR000182">
    <property type="entry name" value="GNAT_dom"/>
</dbReference>
<dbReference type="Gene3D" id="3.40.50.1110">
    <property type="entry name" value="SGNH hydrolase"/>
    <property type="match status" value="1"/>
</dbReference>